<dbReference type="SUPFAM" id="SSF54197">
    <property type="entry name" value="HIT-like"/>
    <property type="match status" value="1"/>
</dbReference>
<evidence type="ECO:0000256" key="8">
    <source>
        <dbReference type="SAM" id="MobiDB-lite"/>
    </source>
</evidence>
<reference evidence="10 11" key="1">
    <citation type="submission" date="2020-04" db="EMBL/GenBank/DDBJ databases">
        <authorList>
            <person name="Laetsch R D."/>
            <person name="Stevens L."/>
            <person name="Kumar S."/>
            <person name="Blaxter L. M."/>
        </authorList>
    </citation>
    <scope>NUCLEOTIDE SEQUENCE [LARGE SCALE GENOMIC DNA]</scope>
</reference>
<gene>
    <name evidence="10" type="ORF">CBOVIS_LOCUS325</name>
</gene>
<evidence type="ECO:0000313" key="11">
    <source>
        <dbReference type="Proteomes" id="UP000494206"/>
    </source>
</evidence>
<dbReference type="AlphaFoldDB" id="A0A8S1E4Z9"/>
<dbReference type="OrthoDB" id="1915375at2759"/>
<name>A0A8S1E4Z9_9PELO</name>
<sequence>MSTMMTTVAGCKFCDIAAAKKKDEILKEKEKCIVVKDIKPKSKFHFLVISKQHIPKPTDLTIADIPLIEQMESAGREVLRKHLKKCGDADTIEDMLRVGFHYPPMLNVHHLHMHFIYPISEMGLISRKLTFRPGKVFKSTRDVIENLRQSAGIADPLEDKHEGPEKISAHAIGLG</sequence>
<keyword evidence="2" id="KW-0378">Hydrolase</keyword>
<feature type="short sequence motif" description="Histidine triad motif" evidence="7">
    <location>
        <begin position="110"/>
        <end position="114"/>
    </location>
</feature>
<comment type="caution">
    <text evidence="10">The sequence shown here is derived from an EMBL/GenBank/DDBJ whole genome shotgun (WGS) entry which is preliminary data.</text>
</comment>
<comment type="similarity">
    <text evidence="4">Belongs to the HINT family.</text>
</comment>
<dbReference type="GO" id="GO:0000166">
    <property type="term" value="F:nucleotide binding"/>
    <property type="evidence" value="ECO:0007669"/>
    <property type="project" value="UniProtKB-KW"/>
</dbReference>
<evidence type="ECO:0000256" key="2">
    <source>
        <dbReference type="ARBA" id="ARBA00022801"/>
    </source>
</evidence>
<accession>A0A8S1E4Z9</accession>
<protein>
    <recommendedName>
        <fullName evidence="5">Adenosine 5'-monophosphoramidase HINT3</fullName>
    </recommendedName>
    <alternativeName>
        <fullName evidence="6">Histidine triad nucleotide-binding protein 3</fullName>
    </alternativeName>
</protein>
<dbReference type="EMBL" id="CADEPM010000001">
    <property type="protein sequence ID" value="CAB3396821.1"/>
    <property type="molecule type" value="Genomic_DNA"/>
</dbReference>
<evidence type="ECO:0000256" key="3">
    <source>
        <dbReference type="ARBA" id="ARBA00024472"/>
    </source>
</evidence>
<dbReference type="Gene3D" id="3.30.428.10">
    <property type="entry name" value="HIT-like"/>
    <property type="match status" value="1"/>
</dbReference>
<keyword evidence="11" id="KW-1185">Reference proteome</keyword>
<dbReference type="Pfam" id="PF11969">
    <property type="entry name" value="DcpS_C"/>
    <property type="match status" value="1"/>
</dbReference>
<evidence type="ECO:0000256" key="7">
    <source>
        <dbReference type="PROSITE-ProRule" id="PRU00464"/>
    </source>
</evidence>
<comment type="catalytic activity">
    <reaction evidence="3">
        <text>adenosine 5'-phosphoramidate + H2O = NH4(+) + AMP</text>
        <dbReference type="Rhea" id="RHEA:67916"/>
        <dbReference type="ChEBI" id="CHEBI:15377"/>
        <dbReference type="ChEBI" id="CHEBI:28938"/>
        <dbReference type="ChEBI" id="CHEBI:57890"/>
        <dbReference type="ChEBI" id="CHEBI:456215"/>
    </reaction>
</comment>
<dbReference type="GO" id="GO:0016787">
    <property type="term" value="F:hydrolase activity"/>
    <property type="evidence" value="ECO:0007669"/>
    <property type="project" value="UniProtKB-KW"/>
</dbReference>
<evidence type="ECO:0000256" key="5">
    <source>
        <dbReference type="ARBA" id="ARBA00039802"/>
    </source>
</evidence>
<proteinExistence type="inferred from homology"/>
<dbReference type="PROSITE" id="PS51084">
    <property type="entry name" value="HIT_2"/>
    <property type="match status" value="1"/>
</dbReference>
<evidence type="ECO:0000259" key="9">
    <source>
        <dbReference type="PROSITE" id="PS51084"/>
    </source>
</evidence>
<feature type="domain" description="HIT" evidence="9">
    <location>
        <begin position="12"/>
        <end position="127"/>
    </location>
</feature>
<feature type="region of interest" description="Disordered" evidence="8">
    <location>
        <begin position="154"/>
        <end position="175"/>
    </location>
</feature>
<dbReference type="Proteomes" id="UP000494206">
    <property type="component" value="Unassembled WGS sequence"/>
</dbReference>
<evidence type="ECO:0000256" key="1">
    <source>
        <dbReference type="ARBA" id="ARBA00022741"/>
    </source>
</evidence>
<dbReference type="PANTHER" id="PTHR12486">
    <property type="entry name" value="APRATAXIN-RELATED"/>
    <property type="match status" value="1"/>
</dbReference>
<evidence type="ECO:0000313" key="10">
    <source>
        <dbReference type="EMBL" id="CAB3396821.1"/>
    </source>
</evidence>
<dbReference type="InterPro" id="IPR011146">
    <property type="entry name" value="HIT-like"/>
</dbReference>
<feature type="compositionally biased region" description="Basic and acidic residues" evidence="8">
    <location>
        <begin position="157"/>
        <end position="168"/>
    </location>
</feature>
<organism evidence="10 11">
    <name type="scientific">Caenorhabditis bovis</name>
    <dbReference type="NCBI Taxonomy" id="2654633"/>
    <lineage>
        <taxon>Eukaryota</taxon>
        <taxon>Metazoa</taxon>
        <taxon>Ecdysozoa</taxon>
        <taxon>Nematoda</taxon>
        <taxon>Chromadorea</taxon>
        <taxon>Rhabditida</taxon>
        <taxon>Rhabditina</taxon>
        <taxon>Rhabditomorpha</taxon>
        <taxon>Rhabditoidea</taxon>
        <taxon>Rhabditidae</taxon>
        <taxon>Peloderinae</taxon>
        <taxon>Caenorhabditis</taxon>
    </lineage>
</organism>
<evidence type="ECO:0000256" key="4">
    <source>
        <dbReference type="ARBA" id="ARBA00025764"/>
    </source>
</evidence>
<keyword evidence="1" id="KW-0547">Nucleotide-binding</keyword>
<dbReference type="InterPro" id="IPR036265">
    <property type="entry name" value="HIT-like_sf"/>
</dbReference>
<evidence type="ECO:0000256" key="6">
    <source>
        <dbReference type="ARBA" id="ARBA00042361"/>
    </source>
</evidence>
<dbReference type="PANTHER" id="PTHR12486:SF5">
    <property type="entry name" value="ADENOSINE 5'-MONOPHOSPHORAMIDASE HINT3"/>
    <property type="match status" value="1"/>
</dbReference>